<feature type="domain" description="RING-type" evidence="5">
    <location>
        <begin position="108"/>
        <end position="149"/>
    </location>
</feature>
<sequence length="155" mass="17369">MFGTNHIIDHNDIDREVKSIVKKTKKKANDMRHEGNKKIAVKVEIAVWTNYVYDEYEAMWRAMLESADEDRVLGFIPASVSAIDKLEKVTMSTSDLIGGSTSTGGDSCTICLEDLEIDSEVAPMPCSHIFHPSCIVKWLEMNNVCPLCRCKLSDV</sequence>
<dbReference type="GO" id="GO:0016567">
    <property type="term" value="P:protein ubiquitination"/>
    <property type="evidence" value="ECO:0007669"/>
    <property type="project" value="TreeGrafter"/>
</dbReference>
<dbReference type="InterPro" id="IPR011016">
    <property type="entry name" value="Znf_RING-CH"/>
</dbReference>
<dbReference type="SUPFAM" id="SSF57850">
    <property type="entry name" value="RING/U-box"/>
    <property type="match status" value="1"/>
</dbReference>
<dbReference type="Pfam" id="PF13639">
    <property type="entry name" value="zf-RING_2"/>
    <property type="match status" value="1"/>
</dbReference>
<dbReference type="GO" id="GO:0008270">
    <property type="term" value="F:zinc ion binding"/>
    <property type="evidence" value="ECO:0007669"/>
    <property type="project" value="UniProtKB-KW"/>
</dbReference>
<dbReference type="PANTHER" id="PTHR15710:SF243">
    <property type="entry name" value="E3 UBIQUITIN-PROTEIN LIGASE PRAJA-2 ISOFORM X1"/>
    <property type="match status" value="1"/>
</dbReference>
<dbReference type="InterPro" id="IPR013083">
    <property type="entry name" value="Znf_RING/FYVE/PHD"/>
</dbReference>
<dbReference type="SMART" id="SM00184">
    <property type="entry name" value="RING"/>
    <property type="match status" value="1"/>
</dbReference>
<keyword evidence="7" id="KW-1185">Reference proteome</keyword>
<dbReference type="SMART" id="SM00744">
    <property type="entry name" value="RINGv"/>
    <property type="match status" value="1"/>
</dbReference>
<name>A0AAP0NV02_9MAGN</name>
<protein>
    <recommendedName>
        <fullName evidence="5">RING-type domain-containing protein</fullName>
    </recommendedName>
</protein>
<dbReference type="EMBL" id="JBBNAG010000007">
    <property type="protein sequence ID" value="KAK9119364.1"/>
    <property type="molecule type" value="Genomic_DNA"/>
</dbReference>
<keyword evidence="3" id="KW-0862">Zinc</keyword>
<dbReference type="GO" id="GO:0061630">
    <property type="term" value="F:ubiquitin protein ligase activity"/>
    <property type="evidence" value="ECO:0007669"/>
    <property type="project" value="TreeGrafter"/>
</dbReference>
<keyword evidence="1" id="KW-0479">Metal-binding</keyword>
<evidence type="ECO:0000256" key="2">
    <source>
        <dbReference type="ARBA" id="ARBA00022771"/>
    </source>
</evidence>
<evidence type="ECO:0000313" key="6">
    <source>
        <dbReference type="EMBL" id="KAK9119364.1"/>
    </source>
</evidence>
<evidence type="ECO:0000256" key="1">
    <source>
        <dbReference type="ARBA" id="ARBA00022723"/>
    </source>
</evidence>
<accession>A0AAP0NV02</accession>
<gene>
    <name evidence="6" type="ORF">Scep_017457</name>
</gene>
<evidence type="ECO:0000256" key="4">
    <source>
        <dbReference type="PROSITE-ProRule" id="PRU00175"/>
    </source>
</evidence>
<dbReference type="PROSITE" id="PS50089">
    <property type="entry name" value="ZF_RING_2"/>
    <property type="match status" value="1"/>
</dbReference>
<evidence type="ECO:0000256" key="3">
    <source>
        <dbReference type="ARBA" id="ARBA00022833"/>
    </source>
</evidence>
<dbReference type="GO" id="GO:0005737">
    <property type="term" value="C:cytoplasm"/>
    <property type="evidence" value="ECO:0007669"/>
    <property type="project" value="TreeGrafter"/>
</dbReference>
<dbReference type="InterPro" id="IPR001841">
    <property type="entry name" value="Znf_RING"/>
</dbReference>
<evidence type="ECO:0000259" key="5">
    <source>
        <dbReference type="PROSITE" id="PS50089"/>
    </source>
</evidence>
<dbReference type="AlphaFoldDB" id="A0AAP0NV02"/>
<proteinExistence type="predicted"/>
<dbReference type="Proteomes" id="UP001419268">
    <property type="component" value="Unassembled WGS sequence"/>
</dbReference>
<organism evidence="6 7">
    <name type="scientific">Stephania cephalantha</name>
    <dbReference type="NCBI Taxonomy" id="152367"/>
    <lineage>
        <taxon>Eukaryota</taxon>
        <taxon>Viridiplantae</taxon>
        <taxon>Streptophyta</taxon>
        <taxon>Embryophyta</taxon>
        <taxon>Tracheophyta</taxon>
        <taxon>Spermatophyta</taxon>
        <taxon>Magnoliopsida</taxon>
        <taxon>Ranunculales</taxon>
        <taxon>Menispermaceae</taxon>
        <taxon>Menispermoideae</taxon>
        <taxon>Cissampelideae</taxon>
        <taxon>Stephania</taxon>
    </lineage>
</organism>
<reference evidence="6 7" key="1">
    <citation type="submission" date="2024-01" db="EMBL/GenBank/DDBJ databases">
        <title>Genome assemblies of Stephania.</title>
        <authorList>
            <person name="Yang L."/>
        </authorList>
    </citation>
    <scope>NUCLEOTIDE SEQUENCE [LARGE SCALE GENOMIC DNA]</scope>
    <source>
        <strain evidence="6">JXDWG</strain>
        <tissue evidence="6">Leaf</tissue>
    </source>
</reference>
<evidence type="ECO:0000313" key="7">
    <source>
        <dbReference type="Proteomes" id="UP001419268"/>
    </source>
</evidence>
<dbReference type="PANTHER" id="PTHR15710">
    <property type="entry name" value="E3 UBIQUITIN-PROTEIN LIGASE PRAJA"/>
    <property type="match status" value="1"/>
</dbReference>
<comment type="caution">
    <text evidence="6">The sequence shown here is derived from an EMBL/GenBank/DDBJ whole genome shotgun (WGS) entry which is preliminary data.</text>
</comment>
<keyword evidence="2 4" id="KW-0863">Zinc-finger</keyword>
<dbReference type="Gene3D" id="3.30.40.10">
    <property type="entry name" value="Zinc/RING finger domain, C3HC4 (zinc finger)"/>
    <property type="match status" value="1"/>
</dbReference>